<organism evidence="1 3">
    <name type="scientific">Aminobacter carboxidus</name>
    <dbReference type="NCBI Taxonomy" id="376165"/>
    <lineage>
        <taxon>Bacteria</taxon>
        <taxon>Pseudomonadati</taxon>
        <taxon>Pseudomonadota</taxon>
        <taxon>Alphaproteobacteria</taxon>
        <taxon>Hyphomicrobiales</taxon>
        <taxon>Phyllobacteriaceae</taxon>
        <taxon>Aminobacter</taxon>
    </lineage>
</organism>
<gene>
    <name evidence="1" type="ORF">HNQ96_005476</name>
    <name evidence="2" type="ORF">IHE39_29640</name>
</gene>
<dbReference type="EMBL" id="JACHGI010000017">
    <property type="protein sequence ID" value="MBB6469586.1"/>
    <property type="molecule type" value="Genomic_DNA"/>
</dbReference>
<evidence type="ECO:0000313" key="2">
    <source>
        <dbReference type="EMBL" id="MBE1208459.1"/>
    </source>
</evidence>
<dbReference type="Gene3D" id="3.10.450.530">
    <property type="entry name" value="Ribonuclease toxin, BrnT, of type II toxin-antitoxin system"/>
    <property type="match status" value="1"/>
</dbReference>
<dbReference type="InterPro" id="IPR038573">
    <property type="entry name" value="BrnT_sf"/>
</dbReference>
<protein>
    <submittedName>
        <fullName evidence="2">BrnT family toxin</fullName>
    </submittedName>
</protein>
<dbReference type="InterPro" id="IPR007460">
    <property type="entry name" value="BrnT_toxin"/>
</dbReference>
<proteinExistence type="predicted"/>
<accession>A0A8E1WLF9</accession>
<evidence type="ECO:0000313" key="4">
    <source>
        <dbReference type="Proteomes" id="UP000598227"/>
    </source>
</evidence>
<reference evidence="2 4" key="2">
    <citation type="submission" date="2020-09" db="EMBL/GenBank/DDBJ databases">
        <title>Draft Genome Sequence of Aminobacter carboxidus type strain DSM 1086, a soil Gram-negative carboxydobacterium.</title>
        <authorList>
            <person name="Turrini P."/>
            <person name="Tescari M."/>
            <person name="Artuso I."/>
            <person name="Lugli G.A."/>
            <person name="Frangipani E."/>
            <person name="Ventura M."/>
            <person name="Visca P."/>
        </authorList>
    </citation>
    <scope>NUCLEOTIDE SEQUENCE [LARGE SCALE GENOMIC DNA]</scope>
    <source>
        <strain evidence="2 4">DSM 1086</strain>
    </source>
</reference>
<reference evidence="1 3" key="1">
    <citation type="submission" date="2020-08" db="EMBL/GenBank/DDBJ databases">
        <title>Genomic Encyclopedia of Type Strains, Phase IV (KMG-IV): sequencing the most valuable type-strain genomes for metagenomic binning, comparative biology and taxonomic classification.</title>
        <authorList>
            <person name="Goeker M."/>
        </authorList>
    </citation>
    <scope>NUCLEOTIDE SEQUENCE [LARGE SCALE GENOMIC DNA]</scope>
    <source>
        <strain evidence="1 3">DSM 17454</strain>
    </source>
</reference>
<evidence type="ECO:0000313" key="1">
    <source>
        <dbReference type="EMBL" id="MBB6469586.1"/>
    </source>
</evidence>
<comment type="caution">
    <text evidence="1">The sequence shown here is derived from an EMBL/GenBank/DDBJ whole genome shotgun (WGS) entry which is preliminary data.</text>
</comment>
<dbReference type="AlphaFoldDB" id="A0A8E1WLF9"/>
<sequence>MLIAYDETKRLRNISKHGLDMAELDFAFFENSLVIPAKAGRSMAIGAFKGEVVIATVFKPLGSEALSVISMRLASRKERSLL</sequence>
<name>A0A8E1WLF9_9HYPH</name>
<keyword evidence="4" id="KW-1185">Reference proteome</keyword>
<dbReference type="Pfam" id="PF04365">
    <property type="entry name" value="BrnT_toxin"/>
    <property type="match status" value="1"/>
</dbReference>
<dbReference type="EMBL" id="JACZEP010000021">
    <property type="protein sequence ID" value="MBE1208459.1"/>
    <property type="molecule type" value="Genomic_DNA"/>
</dbReference>
<dbReference type="Proteomes" id="UP000598227">
    <property type="component" value="Unassembled WGS sequence"/>
</dbReference>
<evidence type="ECO:0000313" key="3">
    <source>
        <dbReference type="Proteomes" id="UP000532373"/>
    </source>
</evidence>
<dbReference type="Proteomes" id="UP000532373">
    <property type="component" value="Unassembled WGS sequence"/>
</dbReference>